<evidence type="ECO:0000313" key="2">
    <source>
        <dbReference type="EMBL" id="EEB16911.1"/>
    </source>
</evidence>
<proteinExistence type="predicted"/>
<feature type="transmembrane region" description="Helical" evidence="1">
    <location>
        <begin position="14"/>
        <end position="32"/>
    </location>
</feature>
<dbReference type="EMBL" id="AAZO01005449">
    <property type="status" value="NOT_ANNOTATED_CDS"/>
    <property type="molecule type" value="Genomic_DNA"/>
</dbReference>
<dbReference type="AlphaFoldDB" id="E0VU55"/>
<dbReference type="HOGENOM" id="CLU_1557141_0_0_1"/>
<dbReference type="GeneID" id="8231188"/>
<dbReference type="Proteomes" id="UP000009046">
    <property type="component" value="Unassembled WGS sequence"/>
</dbReference>
<reference evidence="2" key="1">
    <citation type="submission" date="2007-04" db="EMBL/GenBank/DDBJ databases">
        <title>Annotation of Pediculus humanus corporis strain USDA.</title>
        <authorList>
            <person name="Kirkness E."/>
            <person name="Hannick L."/>
            <person name="Hass B."/>
            <person name="Bruggner R."/>
            <person name="Lawson D."/>
            <person name="Bidwell S."/>
            <person name="Joardar V."/>
            <person name="Caler E."/>
            <person name="Walenz B."/>
            <person name="Inman J."/>
            <person name="Schobel S."/>
            <person name="Galinsky K."/>
            <person name="Amedeo P."/>
            <person name="Strausberg R."/>
        </authorList>
    </citation>
    <scope>NUCLEOTIDE SEQUENCE</scope>
    <source>
        <strain evidence="2">USDA</strain>
    </source>
</reference>
<dbReference type="KEGG" id="phu:Phum_PHUM446230"/>
<keyword evidence="4" id="KW-1185">Reference proteome</keyword>
<evidence type="ECO:0000313" key="3">
    <source>
        <dbReference type="EnsemblMetazoa" id="PHUM446230-PA"/>
    </source>
</evidence>
<feature type="transmembrane region" description="Helical" evidence="1">
    <location>
        <begin position="44"/>
        <end position="61"/>
    </location>
</feature>
<dbReference type="VEuPathDB" id="VectorBase:PHUM446230"/>
<dbReference type="EMBL" id="DS235780">
    <property type="protein sequence ID" value="EEB16911.1"/>
    <property type="molecule type" value="Genomic_DNA"/>
</dbReference>
<dbReference type="InParanoid" id="E0VU55"/>
<dbReference type="RefSeq" id="XP_002429649.1">
    <property type="nucleotide sequence ID" value="XM_002429604.1"/>
</dbReference>
<gene>
    <name evidence="3" type="primary">8231188</name>
    <name evidence="2" type="ORF">Phum_PHUM446230</name>
</gene>
<feature type="transmembrane region" description="Helical" evidence="1">
    <location>
        <begin position="120"/>
        <end position="143"/>
    </location>
</feature>
<reference evidence="3" key="3">
    <citation type="submission" date="2020-05" db="UniProtKB">
        <authorList>
            <consortium name="EnsemblMetazoa"/>
        </authorList>
    </citation>
    <scope>IDENTIFICATION</scope>
    <source>
        <strain evidence="3">USDA</strain>
    </source>
</reference>
<keyword evidence="1" id="KW-1133">Transmembrane helix</keyword>
<keyword evidence="1" id="KW-0812">Transmembrane</keyword>
<sequence length="172" mass="19444">MIGVPAFCCFPIDISVRLIGTLTNALVFIALVSNSNQVLKDDKIRIIFGFDTLISVNSIFIKGNKISGNASAQFIYLIKKFSYFFSQWFSTYCFLFTLASAISSALLIGGSITAQRWLTVPWLFCSIFNVFCHFTSLLMLSFLRSPYISEWVTAFSVLYSSNNNNYYFSLLI</sequence>
<accession>E0VU55</accession>
<protein>
    <submittedName>
        <fullName evidence="2 3">Uncharacterized protein</fullName>
    </submittedName>
</protein>
<evidence type="ECO:0000256" key="1">
    <source>
        <dbReference type="SAM" id="Phobius"/>
    </source>
</evidence>
<evidence type="ECO:0000313" key="4">
    <source>
        <dbReference type="Proteomes" id="UP000009046"/>
    </source>
</evidence>
<name>E0VU55_PEDHC</name>
<organism>
    <name type="scientific">Pediculus humanus subsp. corporis</name>
    <name type="common">Body louse</name>
    <dbReference type="NCBI Taxonomy" id="121224"/>
    <lineage>
        <taxon>Eukaryota</taxon>
        <taxon>Metazoa</taxon>
        <taxon>Ecdysozoa</taxon>
        <taxon>Arthropoda</taxon>
        <taxon>Hexapoda</taxon>
        <taxon>Insecta</taxon>
        <taxon>Pterygota</taxon>
        <taxon>Neoptera</taxon>
        <taxon>Paraneoptera</taxon>
        <taxon>Psocodea</taxon>
        <taxon>Troctomorpha</taxon>
        <taxon>Phthiraptera</taxon>
        <taxon>Anoplura</taxon>
        <taxon>Pediculidae</taxon>
        <taxon>Pediculus</taxon>
    </lineage>
</organism>
<reference evidence="2" key="2">
    <citation type="submission" date="2007-04" db="EMBL/GenBank/DDBJ databases">
        <title>The genome of the human body louse.</title>
        <authorList>
            <consortium name="The Human Body Louse Genome Consortium"/>
            <person name="Kirkness E."/>
            <person name="Walenz B."/>
            <person name="Hass B."/>
            <person name="Bruggner R."/>
            <person name="Strausberg R."/>
        </authorList>
    </citation>
    <scope>NUCLEOTIDE SEQUENCE</scope>
    <source>
        <strain evidence="2">USDA</strain>
    </source>
</reference>
<feature type="transmembrane region" description="Helical" evidence="1">
    <location>
        <begin position="81"/>
        <end position="108"/>
    </location>
</feature>
<keyword evidence="1" id="KW-0472">Membrane</keyword>
<dbReference type="CTD" id="8231188"/>
<dbReference type="EnsemblMetazoa" id="PHUM446230-RA">
    <property type="protein sequence ID" value="PHUM446230-PA"/>
    <property type="gene ID" value="PHUM446230"/>
</dbReference>